<dbReference type="Proteomes" id="UP000671862">
    <property type="component" value="Chromosome"/>
</dbReference>
<keyword evidence="6 7" id="KW-0472">Membrane</keyword>
<evidence type="ECO:0000313" key="9">
    <source>
        <dbReference type="EMBL" id="QTA38476.1"/>
    </source>
</evidence>
<evidence type="ECO:0000256" key="6">
    <source>
        <dbReference type="ARBA" id="ARBA00023136"/>
    </source>
</evidence>
<evidence type="ECO:0000256" key="3">
    <source>
        <dbReference type="ARBA" id="ARBA00022679"/>
    </source>
</evidence>
<name>A0ABX7SAL3_9BACT</name>
<evidence type="ECO:0000313" key="10">
    <source>
        <dbReference type="Proteomes" id="UP000671862"/>
    </source>
</evidence>
<accession>A0ABX7SAL3</accession>
<dbReference type="PANTHER" id="PTHR30576">
    <property type="entry name" value="COLANIC BIOSYNTHESIS UDP-GLUCOSE LIPID CARRIER TRANSFERASE"/>
    <property type="match status" value="1"/>
</dbReference>
<evidence type="ECO:0000256" key="4">
    <source>
        <dbReference type="ARBA" id="ARBA00022692"/>
    </source>
</evidence>
<dbReference type="NCBIfam" id="TIGR03025">
    <property type="entry name" value="EPS_sugtrans"/>
    <property type="match status" value="1"/>
</dbReference>
<protein>
    <submittedName>
        <fullName evidence="9">Exopolysaccharide biosynthesis polyprenyl glycosylphosphotransferase</fullName>
    </submittedName>
</protein>
<feature type="transmembrane region" description="Helical" evidence="7">
    <location>
        <begin position="234"/>
        <end position="257"/>
    </location>
</feature>
<keyword evidence="5 7" id="KW-1133">Transmembrane helix</keyword>
<dbReference type="PANTHER" id="PTHR30576:SF0">
    <property type="entry name" value="UNDECAPRENYL-PHOSPHATE N-ACETYLGALACTOSAMINYL 1-PHOSPHATE TRANSFERASE-RELATED"/>
    <property type="match status" value="1"/>
</dbReference>
<dbReference type="Pfam" id="PF02397">
    <property type="entry name" value="Bac_transf"/>
    <property type="match status" value="1"/>
</dbReference>
<evidence type="ECO:0000256" key="1">
    <source>
        <dbReference type="ARBA" id="ARBA00004141"/>
    </source>
</evidence>
<gene>
    <name evidence="9" type="ORF">JYK00_02835</name>
</gene>
<comment type="similarity">
    <text evidence="2">Belongs to the bacterial sugar transferase family.</text>
</comment>
<keyword evidence="10" id="KW-1185">Reference proteome</keyword>
<proteinExistence type="inferred from homology"/>
<evidence type="ECO:0000256" key="7">
    <source>
        <dbReference type="SAM" id="Phobius"/>
    </source>
</evidence>
<feature type="domain" description="Bacterial sugar transferase" evidence="8">
    <location>
        <begin position="229"/>
        <end position="410"/>
    </location>
</feature>
<dbReference type="InterPro" id="IPR017475">
    <property type="entry name" value="EPS_sugar_tfrase"/>
</dbReference>
<dbReference type="InterPro" id="IPR003362">
    <property type="entry name" value="Bact_transf"/>
</dbReference>
<comment type="subcellular location">
    <subcellularLocation>
        <location evidence="1">Membrane</location>
        <topology evidence="1">Multi-pass membrane protein</topology>
    </subcellularLocation>
</comment>
<sequence>MKIIKIISFIDIFLIFLLNHFITSTIFTGAFLSFIIWLGIYAFRVYDPDYLKEYNEQLIRTFAGIIIGFIGILVFYPIFESVLNRWFFIYNAFILIIVIPVLHKIEFSILMKNIPQKKYLVIGKKEELKDILKEIEEKSQGKLKFAEFLNPTPALLTQKINQYDALLVADQELEKHVEAEINELKEKFEIEYLPNLVEHTLKRIPIKVALKFKEYYEIAFQNTKESPAKRILDFFVSIIGLIIFSPFMLITAIAILIEDGRPVVFKQLRVGKNNKHFTLIKFRSMKKQKKDKAKFADQEQDRILKIGRIIRPLRIDESLQFINILKGDMSIVGPRPEQIPFARQFEKEIAFYSQRHHVKPGLTGWAQIMYKYASNTEEIKKKLSYDLWYVKNRNILLDLKIILQTIEAVFWKRGAK</sequence>
<feature type="transmembrane region" description="Helical" evidence="7">
    <location>
        <begin position="29"/>
        <end position="46"/>
    </location>
</feature>
<keyword evidence="4 7" id="KW-0812">Transmembrane</keyword>
<evidence type="ECO:0000256" key="2">
    <source>
        <dbReference type="ARBA" id="ARBA00006464"/>
    </source>
</evidence>
<dbReference type="EMBL" id="CP071446">
    <property type="protein sequence ID" value="QTA38476.1"/>
    <property type="molecule type" value="Genomic_DNA"/>
</dbReference>
<feature type="transmembrane region" description="Helical" evidence="7">
    <location>
        <begin position="85"/>
        <end position="102"/>
    </location>
</feature>
<reference evidence="9 10" key="1">
    <citation type="submission" date="2021-03" db="EMBL/GenBank/DDBJ databases">
        <title>Thermosipho ferrireducens sp.nov., an anaerobic thermophilic iron-reducing bacterium isolated from a deep-sea hydrothermal sulfide deposits.</title>
        <authorList>
            <person name="Zeng X."/>
            <person name="Chen Y."/>
            <person name="Shao Z."/>
        </authorList>
    </citation>
    <scope>NUCLEOTIDE SEQUENCE [LARGE SCALE GENOMIC DNA]</scope>
    <source>
        <strain evidence="9 10">JL129W03</strain>
    </source>
</reference>
<feature type="transmembrane region" description="Helical" evidence="7">
    <location>
        <begin position="58"/>
        <end position="79"/>
    </location>
</feature>
<organism evidence="9 10">
    <name type="scientific">Thermosipho ferrireducens</name>
    <dbReference type="NCBI Taxonomy" id="2571116"/>
    <lineage>
        <taxon>Bacteria</taxon>
        <taxon>Thermotogati</taxon>
        <taxon>Thermotogota</taxon>
        <taxon>Thermotogae</taxon>
        <taxon>Thermotogales</taxon>
        <taxon>Fervidobacteriaceae</taxon>
        <taxon>Thermosipho</taxon>
    </lineage>
</organism>
<evidence type="ECO:0000256" key="5">
    <source>
        <dbReference type="ARBA" id="ARBA00022989"/>
    </source>
</evidence>
<evidence type="ECO:0000259" key="8">
    <source>
        <dbReference type="Pfam" id="PF02397"/>
    </source>
</evidence>
<keyword evidence="3" id="KW-0808">Transferase</keyword>
<dbReference type="RefSeq" id="WP_207567193.1">
    <property type="nucleotide sequence ID" value="NZ_CP071446.1"/>
</dbReference>